<sequence>MTAKPGLNAENPGVATPESSASRLTAQSNPACQNSPLGDETAAKRCKKSTQDKTKQNPSSKTSHLNPWEQSHGKPDNKDKRKNESNERRRTGYPISQPSGPLLLARINQDQNETSLLLSLSQIAFILSSVISVSATPSSNKPIAKKHERSVLLLE</sequence>
<dbReference type="AlphaFoldDB" id="E3JTJ2"/>
<dbReference type="VEuPathDB" id="FungiDB:PGTG_01910"/>
<reference evidence="3" key="2">
    <citation type="journal article" date="2011" name="Proc. Natl. Acad. Sci. U.S.A.">
        <title>Obligate biotrophy features unraveled by the genomic analysis of rust fungi.</title>
        <authorList>
            <person name="Duplessis S."/>
            <person name="Cuomo C.A."/>
            <person name="Lin Y.-C."/>
            <person name="Aerts A."/>
            <person name="Tisserant E."/>
            <person name="Veneault-Fourrey C."/>
            <person name="Joly D.L."/>
            <person name="Hacquard S."/>
            <person name="Amselem J."/>
            <person name="Cantarel B.L."/>
            <person name="Chiu R."/>
            <person name="Coutinho P.M."/>
            <person name="Feau N."/>
            <person name="Field M."/>
            <person name="Frey P."/>
            <person name="Gelhaye E."/>
            <person name="Goldberg J."/>
            <person name="Grabherr M.G."/>
            <person name="Kodira C.D."/>
            <person name="Kohler A."/>
            <person name="Kuees U."/>
            <person name="Lindquist E.A."/>
            <person name="Lucas S.M."/>
            <person name="Mago R."/>
            <person name="Mauceli E."/>
            <person name="Morin E."/>
            <person name="Murat C."/>
            <person name="Pangilinan J.L."/>
            <person name="Park R."/>
            <person name="Pearson M."/>
            <person name="Quesneville H."/>
            <person name="Rouhier N."/>
            <person name="Sakthikumar S."/>
            <person name="Salamov A.A."/>
            <person name="Schmutz J."/>
            <person name="Selles B."/>
            <person name="Shapiro H."/>
            <person name="Tanguay P."/>
            <person name="Tuskan G.A."/>
            <person name="Henrissat B."/>
            <person name="Van de Peer Y."/>
            <person name="Rouze P."/>
            <person name="Ellis J.G."/>
            <person name="Dodds P.N."/>
            <person name="Schein J.E."/>
            <person name="Zhong S."/>
            <person name="Hamelin R.C."/>
            <person name="Grigoriev I.V."/>
            <person name="Szabo L.J."/>
            <person name="Martin F."/>
        </authorList>
    </citation>
    <scope>NUCLEOTIDE SEQUENCE [LARGE SCALE GENOMIC DNA]</scope>
    <source>
        <strain evidence="3">CRL 75-36-700-3 / race SCCL</strain>
    </source>
</reference>
<dbReference type="EMBL" id="DS178263">
    <property type="protein sequence ID" value="EFP75317.1"/>
    <property type="molecule type" value="Genomic_DNA"/>
</dbReference>
<evidence type="ECO:0000256" key="1">
    <source>
        <dbReference type="SAM" id="MobiDB-lite"/>
    </source>
</evidence>
<protein>
    <submittedName>
        <fullName evidence="2">Uncharacterized protein</fullName>
    </submittedName>
</protein>
<proteinExistence type="predicted"/>
<evidence type="ECO:0000313" key="2">
    <source>
        <dbReference type="EMBL" id="EFP75317.1"/>
    </source>
</evidence>
<name>E3JTJ2_PUCGT</name>
<evidence type="ECO:0000313" key="3">
    <source>
        <dbReference type="Proteomes" id="UP000008783"/>
    </source>
</evidence>
<feature type="compositionally biased region" description="Polar residues" evidence="1">
    <location>
        <begin position="56"/>
        <end position="69"/>
    </location>
</feature>
<dbReference type="InParanoid" id="E3JTJ2"/>
<gene>
    <name evidence="2" type="ORF">PGTG_01910</name>
</gene>
<feature type="compositionally biased region" description="Polar residues" evidence="1">
    <location>
        <begin position="17"/>
        <end position="36"/>
    </location>
</feature>
<dbReference type="HOGENOM" id="CLU_1696373_0_0_1"/>
<keyword evidence="3" id="KW-1185">Reference proteome</keyword>
<accession>E3JTJ2</accession>
<dbReference type="Proteomes" id="UP000008783">
    <property type="component" value="Unassembled WGS sequence"/>
</dbReference>
<feature type="region of interest" description="Disordered" evidence="1">
    <location>
        <begin position="1"/>
        <end position="100"/>
    </location>
</feature>
<dbReference type="RefSeq" id="XP_003319736.1">
    <property type="nucleotide sequence ID" value="XM_003319688.1"/>
</dbReference>
<dbReference type="KEGG" id="pgr:PGTG_01910"/>
<reference key="1">
    <citation type="submission" date="2007-01" db="EMBL/GenBank/DDBJ databases">
        <title>The Genome Sequence of Puccinia graminis f. sp. tritici Strain CRL 75-36-700-3.</title>
        <authorList>
            <consortium name="The Broad Institute Genome Sequencing Platform"/>
            <person name="Birren B."/>
            <person name="Lander E."/>
            <person name="Galagan J."/>
            <person name="Nusbaum C."/>
            <person name="Devon K."/>
            <person name="Cuomo C."/>
            <person name="Jaffe D."/>
            <person name="Butler J."/>
            <person name="Alvarez P."/>
            <person name="Gnerre S."/>
            <person name="Grabherr M."/>
            <person name="Mauceli E."/>
            <person name="Brockman W."/>
            <person name="Young S."/>
            <person name="LaButti K."/>
            <person name="Sykes S."/>
            <person name="DeCaprio D."/>
            <person name="Crawford M."/>
            <person name="Koehrsen M."/>
            <person name="Engels R."/>
            <person name="Montgomery P."/>
            <person name="Pearson M."/>
            <person name="Howarth C."/>
            <person name="Larson L."/>
            <person name="White J."/>
            <person name="Zeng Q."/>
            <person name="Kodira C."/>
            <person name="Yandava C."/>
            <person name="Alvarado L."/>
            <person name="O'Leary S."/>
            <person name="Szabo L."/>
            <person name="Dean R."/>
            <person name="Schein J."/>
        </authorList>
    </citation>
    <scope>NUCLEOTIDE SEQUENCE</scope>
    <source>
        <strain>CRL 75-36-700-3</strain>
    </source>
</reference>
<dbReference type="GeneID" id="10542783"/>
<organism evidence="2 3">
    <name type="scientific">Puccinia graminis f. sp. tritici (strain CRL 75-36-700-3 / race SCCL)</name>
    <name type="common">Black stem rust fungus</name>
    <dbReference type="NCBI Taxonomy" id="418459"/>
    <lineage>
        <taxon>Eukaryota</taxon>
        <taxon>Fungi</taxon>
        <taxon>Dikarya</taxon>
        <taxon>Basidiomycota</taxon>
        <taxon>Pucciniomycotina</taxon>
        <taxon>Pucciniomycetes</taxon>
        <taxon>Pucciniales</taxon>
        <taxon>Pucciniaceae</taxon>
        <taxon>Puccinia</taxon>
    </lineage>
</organism>
<feature type="compositionally biased region" description="Basic and acidic residues" evidence="1">
    <location>
        <begin position="71"/>
        <end position="90"/>
    </location>
</feature>